<accession>A0A2J6R8X5</accession>
<keyword evidence="7" id="KW-0472">Membrane</keyword>
<evidence type="ECO:0000256" key="7">
    <source>
        <dbReference type="SAM" id="Phobius"/>
    </source>
</evidence>
<dbReference type="InterPro" id="IPR036396">
    <property type="entry name" value="Cyt_P450_sf"/>
</dbReference>
<keyword evidence="3 6" id="KW-0560">Oxidoreductase</keyword>
<dbReference type="AlphaFoldDB" id="A0A2J6R8X5"/>
<dbReference type="EMBL" id="KZ613953">
    <property type="protein sequence ID" value="PMD34971.1"/>
    <property type="molecule type" value="Genomic_DNA"/>
</dbReference>
<organism evidence="8 9">
    <name type="scientific">Hyaloscypha variabilis (strain UAMH 11265 / GT02V1 / F)</name>
    <name type="common">Meliniomyces variabilis</name>
    <dbReference type="NCBI Taxonomy" id="1149755"/>
    <lineage>
        <taxon>Eukaryota</taxon>
        <taxon>Fungi</taxon>
        <taxon>Dikarya</taxon>
        <taxon>Ascomycota</taxon>
        <taxon>Pezizomycotina</taxon>
        <taxon>Leotiomycetes</taxon>
        <taxon>Helotiales</taxon>
        <taxon>Hyaloscyphaceae</taxon>
        <taxon>Hyaloscypha</taxon>
        <taxon>Hyaloscypha variabilis</taxon>
    </lineage>
</organism>
<keyword evidence="9" id="KW-1185">Reference proteome</keyword>
<dbReference type="InterPro" id="IPR050364">
    <property type="entry name" value="Cytochrome_P450_fung"/>
</dbReference>
<keyword evidence="4 5" id="KW-0408">Iron</keyword>
<reference evidence="8 9" key="1">
    <citation type="submission" date="2016-04" db="EMBL/GenBank/DDBJ databases">
        <title>A degradative enzymes factory behind the ericoid mycorrhizal symbiosis.</title>
        <authorList>
            <consortium name="DOE Joint Genome Institute"/>
            <person name="Martino E."/>
            <person name="Morin E."/>
            <person name="Grelet G."/>
            <person name="Kuo A."/>
            <person name="Kohler A."/>
            <person name="Daghino S."/>
            <person name="Barry K."/>
            <person name="Choi C."/>
            <person name="Cichocki N."/>
            <person name="Clum A."/>
            <person name="Copeland A."/>
            <person name="Hainaut M."/>
            <person name="Haridas S."/>
            <person name="Labutti K."/>
            <person name="Lindquist E."/>
            <person name="Lipzen A."/>
            <person name="Khouja H.-R."/>
            <person name="Murat C."/>
            <person name="Ohm R."/>
            <person name="Olson A."/>
            <person name="Spatafora J."/>
            <person name="Veneault-Fourrey C."/>
            <person name="Henrissat B."/>
            <person name="Grigoriev I."/>
            <person name="Martin F."/>
            <person name="Perotto S."/>
        </authorList>
    </citation>
    <scope>NUCLEOTIDE SEQUENCE [LARGE SCALE GENOMIC DNA]</scope>
    <source>
        <strain evidence="8 9">F</strain>
    </source>
</reference>
<name>A0A2J6R8X5_HYAVF</name>
<gene>
    <name evidence="8" type="ORF">L207DRAFT_557309</name>
</gene>
<dbReference type="OrthoDB" id="1055148at2759"/>
<evidence type="ECO:0000256" key="3">
    <source>
        <dbReference type="ARBA" id="ARBA00023002"/>
    </source>
</evidence>
<evidence type="ECO:0000313" key="8">
    <source>
        <dbReference type="EMBL" id="PMD34971.1"/>
    </source>
</evidence>
<sequence>MALFSLLTLYSTVNTLITSLLLTVVGYFVFNEWTRYRSRVKGLSGPAGLPIIGNLHQISNKPASEQYRLWSQIYGPVFQIQLGNTPVVIVNSTHAAKSIFLSQGSAINSRPVLAFFHQKASSAALSIGMSPWDERCKRKRKVAATSLNRSRTVGYHPLLKHESSELMAALLEVGHAGKTAFIPEPVVHRFALNLSLTLNYGMRAGSTKTFQNSPIFQEAIAVEEAIGKLRSVGMNYANYIPSLRLIKSISKPFKRTPTQNAADIGKRRADYNRVFLDELKKRVVENTDSPCIQGGVLRDPESSNLTEPELLGISFSMMAGSETNTPKIGWAMLLLSQRPDLQKTAFKAITESGDLGEDALALEGEVPYIMAFTKEVLRYYTPLRLAMPKATTDVVEWEGAKIPKGTMVFLNAWSCNREEGTFDDPFAFEPQRWLSADPHQHYSFGYGGRMCVASHLVNKALYTVFLHLIGNFEILPGKEEEGSIDIDPLTGIDNVNHQRAAPRWRKLRFVPRDLNRLRTALSASA</sequence>
<evidence type="ECO:0000256" key="4">
    <source>
        <dbReference type="ARBA" id="ARBA00023004"/>
    </source>
</evidence>
<dbReference type="Proteomes" id="UP000235786">
    <property type="component" value="Unassembled WGS sequence"/>
</dbReference>
<dbReference type="GO" id="GO:0020037">
    <property type="term" value="F:heme binding"/>
    <property type="evidence" value="ECO:0007669"/>
    <property type="project" value="InterPro"/>
</dbReference>
<dbReference type="PRINTS" id="PR00463">
    <property type="entry name" value="EP450I"/>
</dbReference>
<dbReference type="GO" id="GO:0004497">
    <property type="term" value="F:monooxygenase activity"/>
    <property type="evidence" value="ECO:0007669"/>
    <property type="project" value="UniProtKB-KW"/>
</dbReference>
<dbReference type="Gene3D" id="1.10.630.10">
    <property type="entry name" value="Cytochrome P450"/>
    <property type="match status" value="1"/>
</dbReference>
<dbReference type="STRING" id="1149755.A0A2J6R8X5"/>
<evidence type="ECO:0000313" key="9">
    <source>
        <dbReference type="Proteomes" id="UP000235786"/>
    </source>
</evidence>
<dbReference type="PANTHER" id="PTHR46300:SF9">
    <property type="entry name" value="P450, PUTATIVE-RELATED"/>
    <property type="match status" value="1"/>
</dbReference>
<dbReference type="Pfam" id="PF00067">
    <property type="entry name" value="p450"/>
    <property type="match status" value="1"/>
</dbReference>
<evidence type="ECO:0000256" key="6">
    <source>
        <dbReference type="RuleBase" id="RU000461"/>
    </source>
</evidence>
<dbReference type="InterPro" id="IPR002401">
    <property type="entry name" value="Cyt_P450_E_grp-I"/>
</dbReference>
<dbReference type="InterPro" id="IPR001128">
    <property type="entry name" value="Cyt_P450"/>
</dbReference>
<protein>
    <submittedName>
        <fullName evidence="8">Putative daf-9 isoform A</fullName>
    </submittedName>
</protein>
<dbReference type="PANTHER" id="PTHR46300">
    <property type="entry name" value="P450, PUTATIVE (EUROFUNG)-RELATED-RELATED"/>
    <property type="match status" value="1"/>
</dbReference>
<dbReference type="SUPFAM" id="SSF48264">
    <property type="entry name" value="Cytochrome P450"/>
    <property type="match status" value="1"/>
</dbReference>
<keyword evidence="5 6" id="KW-0349">Heme</keyword>
<evidence type="ECO:0000256" key="5">
    <source>
        <dbReference type="PIRSR" id="PIRSR602401-1"/>
    </source>
</evidence>
<comment type="similarity">
    <text evidence="1 6">Belongs to the cytochrome P450 family.</text>
</comment>
<evidence type="ECO:0000256" key="1">
    <source>
        <dbReference type="ARBA" id="ARBA00010617"/>
    </source>
</evidence>
<comment type="cofactor">
    <cofactor evidence="5">
        <name>heme</name>
        <dbReference type="ChEBI" id="CHEBI:30413"/>
    </cofactor>
</comment>
<proteinExistence type="inferred from homology"/>
<dbReference type="PROSITE" id="PS00086">
    <property type="entry name" value="CYTOCHROME_P450"/>
    <property type="match status" value="1"/>
</dbReference>
<keyword evidence="7" id="KW-1133">Transmembrane helix</keyword>
<keyword evidence="6" id="KW-0503">Monooxygenase</keyword>
<keyword evidence="7" id="KW-0812">Transmembrane</keyword>
<keyword evidence="2 5" id="KW-0479">Metal-binding</keyword>
<dbReference type="GO" id="GO:0005506">
    <property type="term" value="F:iron ion binding"/>
    <property type="evidence" value="ECO:0007669"/>
    <property type="project" value="InterPro"/>
</dbReference>
<feature type="transmembrane region" description="Helical" evidence="7">
    <location>
        <begin position="6"/>
        <end position="30"/>
    </location>
</feature>
<evidence type="ECO:0000256" key="2">
    <source>
        <dbReference type="ARBA" id="ARBA00022723"/>
    </source>
</evidence>
<dbReference type="InterPro" id="IPR017972">
    <property type="entry name" value="Cyt_P450_CS"/>
</dbReference>
<dbReference type="GO" id="GO:0016705">
    <property type="term" value="F:oxidoreductase activity, acting on paired donors, with incorporation or reduction of molecular oxygen"/>
    <property type="evidence" value="ECO:0007669"/>
    <property type="project" value="InterPro"/>
</dbReference>
<feature type="binding site" description="axial binding residue" evidence="5">
    <location>
        <position position="451"/>
    </location>
    <ligand>
        <name>heme</name>
        <dbReference type="ChEBI" id="CHEBI:30413"/>
    </ligand>
    <ligandPart>
        <name>Fe</name>
        <dbReference type="ChEBI" id="CHEBI:18248"/>
    </ligandPart>
</feature>